<evidence type="ECO:0000256" key="1">
    <source>
        <dbReference type="SAM" id="SignalP"/>
    </source>
</evidence>
<feature type="signal peptide" evidence="1">
    <location>
        <begin position="1"/>
        <end position="25"/>
    </location>
</feature>
<dbReference type="AlphaFoldDB" id="A0A090MPA9"/>
<keyword evidence="3" id="KW-1185">Reference proteome</keyword>
<organism evidence="2 3">
    <name type="scientific">Afipia felis</name>
    <name type="common">Cat scratch disease bacillus</name>
    <dbReference type="NCBI Taxonomy" id="1035"/>
    <lineage>
        <taxon>Bacteria</taxon>
        <taxon>Pseudomonadati</taxon>
        <taxon>Pseudomonadota</taxon>
        <taxon>Alphaproteobacteria</taxon>
        <taxon>Hyphomicrobiales</taxon>
        <taxon>Nitrobacteraceae</taxon>
        <taxon>Afipia</taxon>
    </lineage>
</organism>
<dbReference type="Proteomes" id="UP000035762">
    <property type="component" value="Unassembled WGS sequence"/>
</dbReference>
<proteinExistence type="predicted"/>
<gene>
    <name evidence="2" type="ORF">BN961_02643</name>
</gene>
<comment type="caution">
    <text evidence="2">The sequence shown here is derived from an EMBL/GenBank/DDBJ whole genome shotgun (WGS) entry which is preliminary data.</text>
</comment>
<name>A0A090MPA9_AFIFE</name>
<dbReference type="RefSeq" id="WP_048756792.1">
    <property type="nucleotide sequence ID" value="NZ_CCAZ020000001.1"/>
</dbReference>
<sequence>MRLFRTILALAIAASLALLPMGASAAGRRMSSDDMQATMHMVDHGGMSMDDCCPDDVKGSTSHKDGYKCGMGFCCIGGTNAIGVVRAVAFEPLAIVATTIAIPADQVVTVHSGSPPFRPPRV</sequence>
<reference evidence="2 3" key="1">
    <citation type="journal article" date="2014" name="Genome Announc.">
        <title>Genome Sequence of Afipia felis Strain 76713, Isolated in Hospital Water Using an Amoeba Co-Culture Procedure.</title>
        <authorList>
            <person name="Benamar S."/>
            <person name="La Scola B."/>
            <person name="Croce O."/>
        </authorList>
    </citation>
    <scope>NUCLEOTIDE SEQUENCE [LARGE SCALE GENOMIC DNA]</scope>
    <source>
        <strain evidence="2 3">76713</strain>
    </source>
</reference>
<keyword evidence="1" id="KW-0732">Signal</keyword>
<evidence type="ECO:0008006" key="4">
    <source>
        <dbReference type="Google" id="ProtNLM"/>
    </source>
</evidence>
<dbReference type="OrthoDB" id="8141379at2"/>
<evidence type="ECO:0000313" key="2">
    <source>
        <dbReference type="EMBL" id="CEG09220.1"/>
    </source>
</evidence>
<feature type="chain" id="PRO_5001860799" description="Integral membrane protein" evidence="1">
    <location>
        <begin position="26"/>
        <end position="122"/>
    </location>
</feature>
<evidence type="ECO:0000313" key="3">
    <source>
        <dbReference type="Proteomes" id="UP000035762"/>
    </source>
</evidence>
<protein>
    <recommendedName>
        <fullName evidence="4">Integral membrane protein</fullName>
    </recommendedName>
</protein>
<accession>A0A090MPA9</accession>
<dbReference type="STRING" id="1035.BN961_02643"/>
<dbReference type="EMBL" id="CCAZ020000001">
    <property type="protein sequence ID" value="CEG09220.1"/>
    <property type="molecule type" value="Genomic_DNA"/>
</dbReference>